<dbReference type="Proteomes" id="UP000308600">
    <property type="component" value="Unassembled WGS sequence"/>
</dbReference>
<protein>
    <submittedName>
        <fullName evidence="1">Uncharacterized protein</fullName>
    </submittedName>
</protein>
<organism evidence="1 2">
    <name type="scientific">Pluteus cervinus</name>
    <dbReference type="NCBI Taxonomy" id="181527"/>
    <lineage>
        <taxon>Eukaryota</taxon>
        <taxon>Fungi</taxon>
        <taxon>Dikarya</taxon>
        <taxon>Basidiomycota</taxon>
        <taxon>Agaricomycotina</taxon>
        <taxon>Agaricomycetes</taxon>
        <taxon>Agaricomycetidae</taxon>
        <taxon>Agaricales</taxon>
        <taxon>Pluteineae</taxon>
        <taxon>Pluteaceae</taxon>
        <taxon>Pluteus</taxon>
    </lineage>
</organism>
<proteinExistence type="predicted"/>
<reference evidence="1 2" key="1">
    <citation type="journal article" date="2019" name="Nat. Ecol. Evol.">
        <title>Megaphylogeny resolves global patterns of mushroom evolution.</title>
        <authorList>
            <person name="Varga T."/>
            <person name="Krizsan K."/>
            <person name="Foldi C."/>
            <person name="Dima B."/>
            <person name="Sanchez-Garcia M."/>
            <person name="Sanchez-Ramirez S."/>
            <person name="Szollosi G.J."/>
            <person name="Szarkandi J.G."/>
            <person name="Papp V."/>
            <person name="Albert L."/>
            <person name="Andreopoulos W."/>
            <person name="Angelini C."/>
            <person name="Antonin V."/>
            <person name="Barry K.W."/>
            <person name="Bougher N.L."/>
            <person name="Buchanan P."/>
            <person name="Buyck B."/>
            <person name="Bense V."/>
            <person name="Catcheside P."/>
            <person name="Chovatia M."/>
            <person name="Cooper J."/>
            <person name="Damon W."/>
            <person name="Desjardin D."/>
            <person name="Finy P."/>
            <person name="Geml J."/>
            <person name="Haridas S."/>
            <person name="Hughes K."/>
            <person name="Justo A."/>
            <person name="Karasinski D."/>
            <person name="Kautmanova I."/>
            <person name="Kiss B."/>
            <person name="Kocsube S."/>
            <person name="Kotiranta H."/>
            <person name="LaButti K.M."/>
            <person name="Lechner B.E."/>
            <person name="Liimatainen K."/>
            <person name="Lipzen A."/>
            <person name="Lukacs Z."/>
            <person name="Mihaltcheva S."/>
            <person name="Morgado L.N."/>
            <person name="Niskanen T."/>
            <person name="Noordeloos M.E."/>
            <person name="Ohm R.A."/>
            <person name="Ortiz-Santana B."/>
            <person name="Ovrebo C."/>
            <person name="Racz N."/>
            <person name="Riley R."/>
            <person name="Savchenko A."/>
            <person name="Shiryaev A."/>
            <person name="Soop K."/>
            <person name="Spirin V."/>
            <person name="Szebenyi C."/>
            <person name="Tomsovsky M."/>
            <person name="Tulloss R.E."/>
            <person name="Uehling J."/>
            <person name="Grigoriev I.V."/>
            <person name="Vagvolgyi C."/>
            <person name="Papp T."/>
            <person name="Martin F.M."/>
            <person name="Miettinen O."/>
            <person name="Hibbett D.S."/>
            <person name="Nagy L.G."/>
        </authorList>
    </citation>
    <scope>NUCLEOTIDE SEQUENCE [LARGE SCALE GENOMIC DNA]</scope>
    <source>
        <strain evidence="1 2">NL-1719</strain>
    </source>
</reference>
<name>A0ACD3ANI8_9AGAR</name>
<sequence>MATPRRSNMSSDHADPILPPELERLIFIYALKNDLELEHVVNLLIIARRVHDWLIPSLFEVVVVYTGHHWPTRFNLEKFQKYGKHVRHLLLCSVTPGEAAEFIPLCPNLTNLALWTGRYDTAQITAVMQLHLTRLSVEIRQLGIASPAQLTLFSTITHLDVGDVLTSVTHCQILIHFPVLTHVALVSASEISVLKWVLEQCKSIKVVVWVSGMDDDPYPVRLDTDSPRTADPRVVALACGYVKDWIDGAHGGLDMWKFADGIIAARRSS</sequence>
<evidence type="ECO:0000313" key="2">
    <source>
        <dbReference type="Proteomes" id="UP000308600"/>
    </source>
</evidence>
<accession>A0ACD3ANI8</accession>
<evidence type="ECO:0000313" key="1">
    <source>
        <dbReference type="EMBL" id="TFK66899.1"/>
    </source>
</evidence>
<keyword evidence="2" id="KW-1185">Reference proteome</keyword>
<gene>
    <name evidence="1" type="ORF">BDN72DRAFT_961424</name>
</gene>
<dbReference type="EMBL" id="ML208391">
    <property type="protein sequence ID" value="TFK66899.1"/>
    <property type="molecule type" value="Genomic_DNA"/>
</dbReference>